<dbReference type="PROSITE" id="PS00213">
    <property type="entry name" value="LIPOCALIN"/>
    <property type="match status" value="1"/>
</dbReference>
<dbReference type="OrthoDB" id="9627583at2759"/>
<proteinExistence type="inferred from homology"/>
<dbReference type="KEGG" id="char:105906034"/>
<dbReference type="CTD" id="555483"/>
<evidence type="ECO:0000256" key="1">
    <source>
        <dbReference type="ARBA" id="ARBA00006889"/>
    </source>
</evidence>
<dbReference type="Proteomes" id="UP000515152">
    <property type="component" value="Chromosome 12"/>
</dbReference>
<organism evidence="5 6">
    <name type="scientific">Clupea harengus</name>
    <name type="common">Atlantic herring</name>
    <dbReference type="NCBI Taxonomy" id="7950"/>
    <lineage>
        <taxon>Eukaryota</taxon>
        <taxon>Metazoa</taxon>
        <taxon>Chordata</taxon>
        <taxon>Craniata</taxon>
        <taxon>Vertebrata</taxon>
        <taxon>Euteleostomi</taxon>
        <taxon>Actinopterygii</taxon>
        <taxon>Neopterygii</taxon>
        <taxon>Teleostei</taxon>
        <taxon>Clupei</taxon>
        <taxon>Clupeiformes</taxon>
        <taxon>Clupeoidei</taxon>
        <taxon>Clupeidae</taxon>
        <taxon>Clupea</taxon>
    </lineage>
</organism>
<dbReference type="PRINTS" id="PR01254">
    <property type="entry name" value="PGNDSYNTHASE"/>
</dbReference>
<evidence type="ECO:0000256" key="2">
    <source>
        <dbReference type="RuleBase" id="RU003695"/>
    </source>
</evidence>
<keyword evidence="3" id="KW-0732">Signal</keyword>
<dbReference type="InterPro" id="IPR000566">
    <property type="entry name" value="Lipocln_cytosolic_FA-bd_dom"/>
</dbReference>
<evidence type="ECO:0000256" key="3">
    <source>
        <dbReference type="SAM" id="SignalP"/>
    </source>
</evidence>
<name>A0A8M1KRL8_CLUHA</name>
<feature type="chain" id="PRO_5035421815" evidence="3">
    <location>
        <begin position="21"/>
        <end position="184"/>
    </location>
</feature>
<evidence type="ECO:0000313" key="6">
    <source>
        <dbReference type="RefSeq" id="XP_042565270.1"/>
    </source>
</evidence>
<dbReference type="PANTHER" id="PTHR11430:SF63">
    <property type="entry name" value="LOC555483 PROTEIN-RELATED"/>
    <property type="match status" value="1"/>
</dbReference>
<evidence type="ECO:0000259" key="4">
    <source>
        <dbReference type="Pfam" id="PF00061"/>
    </source>
</evidence>
<evidence type="ECO:0000313" key="5">
    <source>
        <dbReference type="Proteomes" id="UP000515152"/>
    </source>
</evidence>
<protein>
    <submittedName>
        <fullName evidence="6">Prostaglandin D2 synthase a</fullName>
    </submittedName>
</protein>
<dbReference type="InterPro" id="IPR022272">
    <property type="entry name" value="Lipocalin_CS"/>
</dbReference>
<accession>A0A8M1KRL8</accession>
<dbReference type="Gene3D" id="2.40.128.20">
    <property type="match status" value="1"/>
</dbReference>
<reference evidence="6" key="1">
    <citation type="submission" date="2025-08" db="UniProtKB">
        <authorList>
            <consortium name="RefSeq"/>
        </authorList>
    </citation>
    <scope>IDENTIFICATION</scope>
</reference>
<dbReference type="SUPFAM" id="SSF50814">
    <property type="entry name" value="Lipocalins"/>
    <property type="match status" value="1"/>
</dbReference>
<dbReference type="InterPro" id="IPR002345">
    <property type="entry name" value="Lipocalin"/>
</dbReference>
<feature type="domain" description="Lipocalin/cytosolic fatty-acid binding" evidence="4">
    <location>
        <begin position="34"/>
        <end position="173"/>
    </location>
</feature>
<dbReference type="Pfam" id="PF00061">
    <property type="entry name" value="Lipocalin"/>
    <property type="match status" value="1"/>
</dbReference>
<dbReference type="GeneID" id="105906034"/>
<gene>
    <name evidence="6" type="primary">ptgdsa</name>
</gene>
<dbReference type="AlphaFoldDB" id="A0A8M1KRL8"/>
<dbReference type="PANTHER" id="PTHR11430">
    <property type="entry name" value="LIPOCALIN"/>
    <property type="match status" value="1"/>
</dbReference>
<feature type="signal peptide" evidence="3">
    <location>
        <begin position="1"/>
        <end position="20"/>
    </location>
</feature>
<dbReference type="RefSeq" id="XP_042565270.1">
    <property type="nucleotide sequence ID" value="XM_042709336.1"/>
</dbReference>
<keyword evidence="5" id="KW-1185">Reference proteome</keyword>
<dbReference type="PRINTS" id="PR00179">
    <property type="entry name" value="LIPOCALIN"/>
</dbReference>
<comment type="similarity">
    <text evidence="1 2">Belongs to the calycin superfamily. Lipocalin family.</text>
</comment>
<sequence length="184" mass="21104">MRLALVTIVMTMLLLEEIKADIQPQKNFDEQRFAGKWYRVGLAYDSPGFVPYRDKLRISMGVVEPQSNGNISMTMWSIRSTGCRSKVYVYEKTATPGVFSYFSVRHNKVKDITVVETNYSEYAIVLKFKKMNRDYSQVSLYSRTQKLRPEVIEKFKAFALARGFPKESVLTPPPSSESCPSSEN</sequence>
<dbReference type="InterPro" id="IPR012674">
    <property type="entry name" value="Calycin"/>
</dbReference>
<dbReference type="GO" id="GO:0036094">
    <property type="term" value="F:small molecule binding"/>
    <property type="evidence" value="ECO:0007669"/>
    <property type="project" value="InterPro"/>
</dbReference>